<evidence type="ECO:0000256" key="8">
    <source>
        <dbReference type="ARBA" id="ARBA00023235"/>
    </source>
</evidence>
<dbReference type="OrthoDB" id="9801785at2"/>
<feature type="domain" description="NAD-dependent epimerase/dehydratase" evidence="11">
    <location>
        <begin position="4"/>
        <end position="251"/>
    </location>
</feature>
<evidence type="ECO:0000313" key="12">
    <source>
        <dbReference type="EMBL" id="SCF47517.1"/>
    </source>
</evidence>
<keyword evidence="13" id="KW-1185">Reference proteome</keyword>
<evidence type="ECO:0000256" key="3">
    <source>
        <dbReference type="ARBA" id="ARBA00004947"/>
    </source>
</evidence>
<dbReference type="UniPathway" id="UPA00214"/>
<keyword evidence="7 10" id="KW-0520">NAD</keyword>
<gene>
    <name evidence="12" type="ORF">GA0070216_12268</name>
</gene>
<dbReference type="Gene3D" id="3.40.50.720">
    <property type="entry name" value="NAD(P)-binding Rossmann-like Domain"/>
    <property type="match status" value="1"/>
</dbReference>
<evidence type="ECO:0000256" key="7">
    <source>
        <dbReference type="ARBA" id="ARBA00023027"/>
    </source>
</evidence>
<dbReference type="AlphaFoldDB" id="A0A1C5AQK7"/>
<dbReference type="CDD" id="cd05247">
    <property type="entry name" value="UDP_G4E_1_SDR_e"/>
    <property type="match status" value="1"/>
</dbReference>
<evidence type="ECO:0000256" key="10">
    <source>
        <dbReference type="RuleBase" id="RU366046"/>
    </source>
</evidence>
<proteinExistence type="inferred from homology"/>
<evidence type="ECO:0000256" key="4">
    <source>
        <dbReference type="ARBA" id="ARBA00007637"/>
    </source>
</evidence>
<dbReference type="EC" id="5.1.3.2" evidence="5 10"/>
<comment type="subunit">
    <text evidence="10">Homodimer.</text>
</comment>
<dbReference type="Gene3D" id="3.90.25.10">
    <property type="entry name" value="UDP-galactose 4-epimerase, domain 1"/>
    <property type="match status" value="1"/>
</dbReference>
<dbReference type="PANTHER" id="PTHR43725">
    <property type="entry name" value="UDP-GLUCOSE 4-EPIMERASE"/>
    <property type="match status" value="1"/>
</dbReference>
<evidence type="ECO:0000256" key="9">
    <source>
        <dbReference type="ARBA" id="ARBA00023277"/>
    </source>
</evidence>
<keyword evidence="9 10" id="KW-0119">Carbohydrate metabolism</keyword>
<comment type="pathway">
    <text evidence="3 10">Carbohydrate metabolism; galactose metabolism.</text>
</comment>
<evidence type="ECO:0000256" key="2">
    <source>
        <dbReference type="ARBA" id="ARBA00001911"/>
    </source>
</evidence>
<protein>
    <recommendedName>
        <fullName evidence="6 10">UDP-glucose 4-epimerase</fullName>
        <ecNumber evidence="5 10">5.1.3.2</ecNumber>
    </recommendedName>
</protein>
<comment type="cofactor">
    <cofactor evidence="2 10">
        <name>NAD(+)</name>
        <dbReference type="ChEBI" id="CHEBI:57540"/>
    </cofactor>
</comment>
<evidence type="ECO:0000256" key="1">
    <source>
        <dbReference type="ARBA" id="ARBA00000083"/>
    </source>
</evidence>
<dbReference type="InterPro" id="IPR001509">
    <property type="entry name" value="Epimerase_deHydtase"/>
</dbReference>
<evidence type="ECO:0000313" key="13">
    <source>
        <dbReference type="Proteomes" id="UP000198797"/>
    </source>
</evidence>
<dbReference type="EMBL" id="FMCU01000022">
    <property type="protein sequence ID" value="SCF47517.1"/>
    <property type="molecule type" value="Genomic_DNA"/>
</dbReference>
<name>A0A1C5AQK7_9ACTN</name>
<dbReference type="PANTHER" id="PTHR43725:SF53">
    <property type="entry name" value="UDP-ARABINOSE 4-EPIMERASE 1"/>
    <property type="match status" value="1"/>
</dbReference>
<accession>A0A1C5AQK7</accession>
<dbReference type="NCBIfam" id="TIGR01179">
    <property type="entry name" value="galE"/>
    <property type="match status" value="1"/>
</dbReference>
<dbReference type="GO" id="GO:0033499">
    <property type="term" value="P:galactose catabolic process via UDP-galactose, Leloir pathway"/>
    <property type="evidence" value="ECO:0007669"/>
    <property type="project" value="TreeGrafter"/>
</dbReference>
<evidence type="ECO:0000259" key="11">
    <source>
        <dbReference type="Pfam" id="PF01370"/>
    </source>
</evidence>
<dbReference type="InterPro" id="IPR036291">
    <property type="entry name" value="NAD(P)-bd_dom_sf"/>
</dbReference>
<dbReference type="Pfam" id="PF01370">
    <property type="entry name" value="Epimerase"/>
    <property type="match status" value="1"/>
</dbReference>
<dbReference type="Proteomes" id="UP000198797">
    <property type="component" value="Unassembled WGS sequence"/>
</dbReference>
<evidence type="ECO:0000256" key="5">
    <source>
        <dbReference type="ARBA" id="ARBA00013189"/>
    </source>
</evidence>
<dbReference type="InterPro" id="IPR005886">
    <property type="entry name" value="UDP_G4E"/>
</dbReference>
<dbReference type="GO" id="GO:0003978">
    <property type="term" value="F:UDP-glucose 4-epimerase activity"/>
    <property type="evidence" value="ECO:0007669"/>
    <property type="project" value="UniProtKB-UniRule"/>
</dbReference>
<comment type="catalytic activity">
    <reaction evidence="1 10">
        <text>UDP-alpha-D-glucose = UDP-alpha-D-galactose</text>
        <dbReference type="Rhea" id="RHEA:22168"/>
        <dbReference type="ChEBI" id="CHEBI:58885"/>
        <dbReference type="ChEBI" id="CHEBI:66914"/>
        <dbReference type="EC" id="5.1.3.2"/>
    </reaction>
</comment>
<comment type="similarity">
    <text evidence="4 10">Belongs to the NAD(P)-dependent epimerase/dehydratase family.</text>
</comment>
<keyword evidence="8 10" id="KW-0413">Isomerase</keyword>
<evidence type="ECO:0000256" key="6">
    <source>
        <dbReference type="ARBA" id="ARBA00018569"/>
    </source>
</evidence>
<sequence>MKLLVTGGAGFIGSVVTRMLLDAGHRVTVLDDLRTGHRAALAPDATHVDLPVHEAAQVLTPDAGYDAVLHFAALIAAGESMVHPERYWHANTVSSIALIDAVRAARVPRMVFSSTAAVYGNPVELPIPETAVKAPANTYGATKLAVDLVLTSEATAHDLAAVSLRYFNVAGAYLRDGLAIGERHDPETHLIPIALDVAAGRREKLQLFGDDYPTVDGTCVRDYIHVEDLARAHLLALTAAVPGRHRIYNLGNGSGFTNRQVVDVVREVTGHPLPVEIAPRRDGDPAELVASSALARQELGWVPEKPTLADMVGDAWAFYRTHVLGQS</sequence>
<reference evidence="13" key="1">
    <citation type="submission" date="2016-06" db="EMBL/GenBank/DDBJ databases">
        <authorList>
            <person name="Varghese N."/>
            <person name="Submissions Spin"/>
        </authorList>
    </citation>
    <scope>NUCLEOTIDE SEQUENCE [LARGE SCALE GENOMIC DNA]</scope>
    <source>
        <strain evidence="13">DSM 44100</strain>
    </source>
</reference>
<organism evidence="12 13">
    <name type="scientific">Micromonospora matsumotoense</name>
    <dbReference type="NCBI Taxonomy" id="121616"/>
    <lineage>
        <taxon>Bacteria</taxon>
        <taxon>Bacillati</taxon>
        <taxon>Actinomycetota</taxon>
        <taxon>Actinomycetes</taxon>
        <taxon>Micromonosporales</taxon>
        <taxon>Micromonosporaceae</taxon>
        <taxon>Micromonospora</taxon>
    </lineage>
</organism>
<dbReference type="STRING" id="121616.GA0070216_12268"/>
<dbReference type="SUPFAM" id="SSF51735">
    <property type="entry name" value="NAD(P)-binding Rossmann-fold domains"/>
    <property type="match status" value="1"/>
</dbReference>